<dbReference type="PANTHER" id="PTHR36264">
    <property type="entry name" value="SET DOMAIN-CONTAINING PROTEIN"/>
    <property type="match status" value="1"/>
</dbReference>
<proteinExistence type="predicted"/>
<feature type="non-terminal residue" evidence="1">
    <location>
        <position position="316"/>
    </location>
</feature>
<evidence type="ECO:0000313" key="2">
    <source>
        <dbReference type="Proteomes" id="UP001234989"/>
    </source>
</evidence>
<evidence type="ECO:0000313" key="1">
    <source>
        <dbReference type="EMBL" id="WMV50928.1"/>
    </source>
</evidence>
<gene>
    <name evidence="1" type="ORF">MTR67_044313</name>
</gene>
<dbReference type="EMBL" id="CP133621">
    <property type="protein sequence ID" value="WMV50928.1"/>
    <property type="molecule type" value="Genomic_DNA"/>
</dbReference>
<organism evidence="1 2">
    <name type="scientific">Solanum verrucosum</name>
    <dbReference type="NCBI Taxonomy" id="315347"/>
    <lineage>
        <taxon>Eukaryota</taxon>
        <taxon>Viridiplantae</taxon>
        <taxon>Streptophyta</taxon>
        <taxon>Embryophyta</taxon>
        <taxon>Tracheophyta</taxon>
        <taxon>Spermatophyta</taxon>
        <taxon>Magnoliopsida</taxon>
        <taxon>eudicotyledons</taxon>
        <taxon>Gunneridae</taxon>
        <taxon>Pentapetalae</taxon>
        <taxon>asterids</taxon>
        <taxon>lamiids</taxon>
        <taxon>Solanales</taxon>
        <taxon>Solanaceae</taxon>
        <taxon>Solanoideae</taxon>
        <taxon>Solaneae</taxon>
        <taxon>Solanum</taxon>
    </lineage>
</organism>
<accession>A0AAF0ZV64</accession>
<protein>
    <recommendedName>
        <fullName evidence="3">B3 domain-containing protein</fullName>
    </recommendedName>
</protein>
<evidence type="ECO:0008006" key="3">
    <source>
        <dbReference type="Google" id="ProtNLM"/>
    </source>
</evidence>
<name>A0AAF0ZV64_SOLVR</name>
<dbReference type="PANTHER" id="PTHR36264:SF4">
    <property type="entry name" value="TF-B3 DOMAIN-CONTAINING PROTEIN"/>
    <property type="match status" value="1"/>
</dbReference>
<keyword evidence="2" id="KW-1185">Reference proteome</keyword>
<sequence>MADQRPLLSMKKTFFYNFFPTKAEEEVCKVNNTPHVVTRELVEIRDLYPAPKIDLQNPWQIKKKITYDEIVVGMLMIPFFEMFEYILRYWTLDMAKILENGCSVCVDMWDVTEGMSLRRMKDRKLGDGDEIGLYWDTRFSCLVFKLLSQRRGKAVKRGCSGKGKGNSGRALASQMSRKVTTVTSFREEFEKVSASKQEVSDGLLSGIFLNGMKEEICTLCNFLNVQKGCNLVNHADSIFCDFKYILPHWNLELARSLVNWNAVYVHLLDIIENNDTKKYEDEILTFWKLSYDDYLLSIVKLINNHGLGVGDEIGNI</sequence>
<reference evidence="1" key="1">
    <citation type="submission" date="2023-08" db="EMBL/GenBank/DDBJ databases">
        <title>A de novo genome assembly of Solanum verrucosum Schlechtendal, a Mexican diploid species geographically isolated from the other diploid A-genome species in potato relatives.</title>
        <authorList>
            <person name="Hosaka K."/>
        </authorList>
    </citation>
    <scope>NUCLEOTIDE SEQUENCE</scope>
    <source>
        <tissue evidence="1">Young leaves</tissue>
    </source>
</reference>
<dbReference type="AlphaFoldDB" id="A0AAF0ZV64"/>
<dbReference type="Proteomes" id="UP001234989">
    <property type="component" value="Chromosome 10"/>
</dbReference>